<protein>
    <submittedName>
        <fullName evidence="2">Uncharacterized protein</fullName>
    </submittedName>
</protein>
<organism evidence="2">
    <name type="scientific">bioreactor metagenome</name>
    <dbReference type="NCBI Taxonomy" id="1076179"/>
    <lineage>
        <taxon>unclassified sequences</taxon>
        <taxon>metagenomes</taxon>
        <taxon>ecological metagenomes</taxon>
    </lineage>
</organism>
<gene>
    <name evidence="2" type="ORF">SDC9_150714</name>
</gene>
<evidence type="ECO:0000313" key="2">
    <source>
        <dbReference type="EMBL" id="MPN03484.1"/>
    </source>
</evidence>
<dbReference type="EMBL" id="VSSQ01049403">
    <property type="protein sequence ID" value="MPN03484.1"/>
    <property type="molecule type" value="Genomic_DNA"/>
</dbReference>
<feature type="region of interest" description="Disordered" evidence="1">
    <location>
        <begin position="106"/>
        <end position="192"/>
    </location>
</feature>
<proteinExistence type="predicted"/>
<sequence>MAILEPRSKQLEAGQHHPRRQRDAQHRAPGRIADRKCHPHPSQDADHGSRRQTAYRRPHLVILPAQEGAEHHQHHDRRHQGYEHGLEVGRANRDLAKVQGIEEQRIQCAKQHRSRHHRQQHIVAQQGGITRHQPERTATGQLGRTPGIQQQGNANDDHQQGQDEHAPGRISGECMHTGDHPRAHQEGPQQRQ</sequence>
<name>A0A645ESK0_9ZZZZ</name>
<feature type="compositionally biased region" description="Basic and acidic residues" evidence="1">
    <location>
        <begin position="1"/>
        <end position="10"/>
    </location>
</feature>
<comment type="caution">
    <text evidence="2">The sequence shown here is derived from an EMBL/GenBank/DDBJ whole genome shotgun (WGS) entry which is preliminary data.</text>
</comment>
<accession>A0A645ESK0</accession>
<dbReference type="AlphaFoldDB" id="A0A645ESK0"/>
<feature type="compositionally biased region" description="Basic and acidic residues" evidence="1">
    <location>
        <begin position="21"/>
        <end position="49"/>
    </location>
</feature>
<feature type="compositionally biased region" description="Polar residues" evidence="1">
    <location>
        <begin position="136"/>
        <end position="154"/>
    </location>
</feature>
<evidence type="ECO:0000256" key="1">
    <source>
        <dbReference type="SAM" id="MobiDB-lite"/>
    </source>
</evidence>
<feature type="region of interest" description="Disordered" evidence="1">
    <location>
        <begin position="1"/>
        <end position="81"/>
    </location>
</feature>
<feature type="compositionally biased region" description="Basic residues" evidence="1">
    <location>
        <begin position="110"/>
        <end position="120"/>
    </location>
</feature>
<feature type="compositionally biased region" description="Basic and acidic residues" evidence="1">
    <location>
        <begin position="176"/>
        <end position="185"/>
    </location>
</feature>
<reference evidence="2" key="1">
    <citation type="submission" date="2019-08" db="EMBL/GenBank/DDBJ databases">
        <authorList>
            <person name="Kucharzyk K."/>
            <person name="Murdoch R.W."/>
            <person name="Higgins S."/>
            <person name="Loffler F."/>
        </authorList>
    </citation>
    <scope>NUCLEOTIDE SEQUENCE</scope>
</reference>
<feature type="compositionally biased region" description="Basic and acidic residues" evidence="1">
    <location>
        <begin position="68"/>
        <end position="81"/>
    </location>
</feature>
<feature type="compositionally biased region" description="Basic and acidic residues" evidence="1">
    <location>
        <begin position="155"/>
        <end position="167"/>
    </location>
</feature>